<proteinExistence type="inferred from homology"/>
<dbReference type="HOGENOM" id="CLU_078758_6_1_9"/>
<feature type="region of interest" description="Disordered" evidence="4">
    <location>
        <begin position="105"/>
        <end position="128"/>
    </location>
</feature>
<dbReference type="InterPro" id="IPR011344">
    <property type="entry name" value="ssDNA-bd"/>
</dbReference>
<organism evidence="5 6">
    <name type="scientific">Acetohalobium arabaticum (strain ATCC 49924 / DSM 5501 / Z-7288)</name>
    <dbReference type="NCBI Taxonomy" id="574087"/>
    <lineage>
        <taxon>Bacteria</taxon>
        <taxon>Bacillati</taxon>
        <taxon>Bacillota</taxon>
        <taxon>Clostridia</taxon>
        <taxon>Halanaerobiales</taxon>
        <taxon>Halobacteroidaceae</taxon>
        <taxon>Acetohalobium</taxon>
    </lineage>
</organism>
<sequence>MLNKIILIGRLTDDPELRYTPNGVAVANFSLAVERPYTNQEGERDVDFIDIVVWRKQAENCANHLGKGRLVAVEGRLQIRSYENNEGQQRRVSEVVANNVRFLDWPSDDRSQQGQADNLEEDDIDVPF</sequence>
<dbReference type="PIRSF" id="PIRSF002070">
    <property type="entry name" value="SSB"/>
    <property type="match status" value="1"/>
</dbReference>
<accession>D9QUL1</accession>
<dbReference type="PROSITE" id="PS50935">
    <property type="entry name" value="SSB"/>
    <property type="match status" value="1"/>
</dbReference>
<evidence type="ECO:0000256" key="1">
    <source>
        <dbReference type="ARBA" id="ARBA00023125"/>
    </source>
</evidence>
<dbReference type="AlphaFoldDB" id="D9QUL1"/>
<dbReference type="STRING" id="574087.Acear_2331"/>
<dbReference type="eggNOG" id="COG0629">
    <property type="taxonomic scope" value="Bacteria"/>
</dbReference>
<dbReference type="GO" id="GO:0003697">
    <property type="term" value="F:single-stranded DNA binding"/>
    <property type="evidence" value="ECO:0007669"/>
    <property type="project" value="UniProtKB-UniRule"/>
</dbReference>
<dbReference type="InterPro" id="IPR012340">
    <property type="entry name" value="NA-bd_OB-fold"/>
</dbReference>
<dbReference type="OrthoDB" id="9809878at2"/>
<dbReference type="RefSeq" id="WP_013279253.1">
    <property type="nucleotide sequence ID" value="NC_014378.1"/>
</dbReference>
<keyword evidence="1 2" id="KW-0238">DNA-binding</keyword>
<dbReference type="Pfam" id="PF00436">
    <property type="entry name" value="SSB"/>
    <property type="match status" value="1"/>
</dbReference>
<dbReference type="CDD" id="cd04496">
    <property type="entry name" value="SSB_OBF"/>
    <property type="match status" value="1"/>
</dbReference>
<comment type="caution">
    <text evidence="2">Lacks conserved residue(s) required for the propagation of feature annotation.</text>
</comment>
<dbReference type="GO" id="GO:0006260">
    <property type="term" value="P:DNA replication"/>
    <property type="evidence" value="ECO:0007669"/>
    <property type="project" value="InterPro"/>
</dbReference>
<dbReference type="KEGG" id="aar:Acear_2331"/>
<name>D9QUL1_ACEAZ</name>
<dbReference type="Proteomes" id="UP000001661">
    <property type="component" value="Chromosome"/>
</dbReference>
<protein>
    <recommendedName>
        <fullName evidence="2 3">Single-stranded DNA-binding protein</fullName>
        <shortName evidence="2">SSB</shortName>
    </recommendedName>
</protein>
<dbReference type="NCBIfam" id="TIGR00621">
    <property type="entry name" value="ssb"/>
    <property type="match status" value="1"/>
</dbReference>
<evidence type="ECO:0000313" key="5">
    <source>
        <dbReference type="EMBL" id="ADL13812.1"/>
    </source>
</evidence>
<dbReference type="EMBL" id="CP002105">
    <property type="protein sequence ID" value="ADL13812.1"/>
    <property type="molecule type" value="Genomic_DNA"/>
</dbReference>
<dbReference type="InterPro" id="IPR000424">
    <property type="entry name" value="Primosome_PriB/ssb"/>
</dbReference>
<reference evidence="5 6" key="1">
    <citation type="journal article" date="2010" name="Stand. Genomic Sci.">
        <title>Complete genome sequence of Acetohalobium arabaticum type strain (Z-7288).</title>
        <authorList>
            <person name="Sikorski J."/>
            <person name="Lapidus A."/>
            <person name="Chertkov O."/>
            <person name="Lucas S."/>
            <person name="Copeland A."/>
            <person name="Glavina Del Rio T."/>
            <person name="Nolan M."/>
            <person name="Tice H."/>
            <person name="Cheng J.F."/>
            <person name="Han C."/>
            <person name="Brambilla E."/>
            <person name="Pitluck S."/>
            <person name="Liolios K."/>
            <person name="Ivanova N."/>
            <person name="Mavromatis K."/>
            <person name="Mikhailova N."/>
            <person name="Pati A."/>
            <person name="Bruce D."/>
            <person name="Detter C."/>
            <person name="Tapia R."/>
            <person name="Goodwin L."/>
            <person name="Chen A."/>
            <person name="Palaniappan K."/>
            <person name="Land M."/>
            <person name="Hauser L."/>
            <person name="Chang Y.J."/>
            <person name="Jeffries C.D."/>
            <person name="Rohde M."/>
            <person name="Goker M."/>
            <person name="Spring S."/>
            <person name="Woyke T."/>
            <person name="Bristow J."/>
            <person name="Eisen J.A."/>
            <person name="Markowitz V."/>
            <person name="Hugenholtz P."/>
            <person name="Kyrpides N.C."/>
            <person name="Klenk H.P."/>
        </authorList>
    </citation>
    <scope>NUCLEOTIDE SEQUENCE [LARGE SCALE GENOMIC DNA]</scope>
    <source>
        <strain evidence="6">ATCC 49924 / DSM 5501 / Z-7288</strain>
    </source>
</reference>
<evidence type="ECO:0000313" key="6">
    <source>
        <dbReference type="Proteomes" id="UP000001661"/>
    </source>
</evidence>
<feature type="compositionally biased region" description="Acidic residues" evidence="4">
    <location>
        <begin position="118"/>
        <end position="128"/>
    </location>
</feature>
<dbReference type="GO" id="GO:0009295">
    <property type="term" value="C:nucleoid"/>
    <property type="evidence" value="ECO:0007669"/>
    <property type="project" value="TreeGrafter"/>
</dbReference>
<dbReference type="PANTHER" id="PTHR10302">
    <property type="entry name" value="SINGLE-STRANDED DNA-BINDING PROTEIN"/>
    <property type="match status" value="1"/>
</dbReference>
<dbReference type="Gene3D" id="2.40.50.140">
    <property type="entry name" value="Nucleic acid-binding proteins"/>
    <property type="match status" value="1"/>
</dbReference>
<gene>
    <name evidence="5" type="ordered locus">Acear_2331</name>
</gene>
<dbReference type="SUPFAM" id="SSF50249">
    <property type="entry name" value="Nucleic acid-binding proteins"/>
    <property type="match status" value="1"/>
</dbReference>
<evidence type="ECO:0000256" key="3">
    <source>
        <dbReference type="PIRNR" id="PIRNR002070"/>
    </source>
</evidence>
<evidence type="ECO:0000256" key="2">
    <source>
        <dbReference type="HAMAP-Rule" id="MF_00984"/>
    </source>
</evidence>
<keyword evidence="6" id="KW-1185">Reference proteome</keyword>
<evidence type="ECO:0000256" key="4">
    <source>
        <dbReference type="SAM" id="MobiDB-lite"/>
    </source>
</evidence>
<dbReference type="HAMAP" id="MF_00984">
    <property type="entry name" value="SSB"/>
    <property type="match status" value="1"/>
</dbReference>
<dbReference type="PANTHER" id="PTHR10302:SF27">
    <property type="entry name" value="SINGLE-STRANDED DNA-BINDING PROTEIN"/>
    <property type="match status" value="1"/>
</dbReference>
<comment type="subunit">
    <text evidence="2">Homotetramer.</text>
</comment>